<dbReference type="Proteomes" id="UP000248329">
    <property type="component" value="Unassembled WGS sequence"/>
</dbReference>
<comment type="caution">
    <text evidence="1">The sequence shown here is derived from an EMBL/GenBank/DDBJ whole genome shotgun (WGS) entry which is preliminary data.</text>
</comment>
<dbReference type="EMBL" id="PQXF01000021">
    <property type="protein sequence ID" value="PXF59822.1"/>
    <property type="molecule type" value="Genomic_DNA"/>
</dbReference>
<accession>A0AC61L1Q7</accession>
<protein>
    <submittedName>
        <fullName evidence="1">Sulfide/dihydroorotate dehydrogenase-like FAD/NAD-binding protein</fullName>
    </submittedName>
</protein>
<name>A0AC61L1Q7_9EURY</name>
<gene>
    <name evidence="1" type="ORF">C4B59_10455</name>
</gene>
<sequence>MPFTILKKQELVPTLHRMDIAAPRVAEKAMPGQFVILRIDECGERIPLTIADFDAADGTVTLIFQEIGKTTCQLASLGAGDSIADLAGPLGCASTIEKFGTVVCVGGGVGIAPIFPIARGLMEAGNKVISIIGARSADILFWEERMKEASSELYVTTDDGTKGHHGFVTDIVQNVIESGEQVDRVIAIGPPVMMRAVAGVTKPFGIKTVVSLNPIMVDGTGMCGACRVLVGGVTKFACVDGPEFDAHEVDFTLLMSRLAMYLPEEREALDYKAAEDPAV</sequence>
<reference evidence="1" key="1">
    <citation type="submission" date="2018-01" db="EMBL/GenBank/DDBJ databases">
        <authorList>
            <person name="Krukenberg V."/>
        </authorList>
    </citation>
    <scope>NUCLEOTIDE SEQUENCE</scope>
    <source>
        <strain evidence="1">E20ANME2</strain>
    </source>
</reference>
<organism evidence="1 2">
    <name type="scientific">Candidatus Methanogaster sp</name>
    <dbReference type="NCBI Taxonomy" id="3386292"/>
    <lineage>
        <taxon>Archaea</taxon>
        <taxon>Methanobacteriati</taxon>
        <taxon>Methanobacteriota</taxon>
        <taxon>Stenosarchaea group</taxon>
        <taxon>Methanomicrobia</taxon>
        <taxon>Methanosarcinales</taxon>
        <taxon>ANME-2 cluster</taxon>
        <taxon>Candidatus Methanogasteraceae</taxon>
        <taxon>Candidatus Methanogaster</taxon>
    </lineage>
</organism>
<evidence type="ECO:0000313" key="2">
    <source>
        <dbReference type="Proteomes" id="UP000248329"/>
    </source>
</evidence>
<evidence type="ECO:0000313" key="1">
    <source>
        <dbReference type="EMBL" id="PXF59822.1"/>
    </source>
</evidence>
<proteinExistence type="predicted"/>